<organism evidence="1 2">
    <name type="scientific">Tenggerimyces flavus</name>
    <dbReference type="NCBI Taxonomy" id="1708749"/>
    <lineage>
        <taxon>Bacteria</taxon>
        <taxon>Bacillati</taxon>
        <taxon>Actinomycetota</taxon>
        <taxon>Actinomycetes</taxon>
        <taxon>Propionibacteriales</taxon>
        <taxon>Nocardioidaceae</taxon>
        <taxon>Tenggerimyces</taxon>
    </lineage>
</organism>
<evidence type="ECO:0000313" key="1">
    <source>
        <dbReference type="EMBL" id="MFC3766499.1"/>
    </source>
</evidence>
<dbReference type="Proteomes" id="UP001595699">
    <property type="component" value="Unassembled WGS sequence"/>
</dbReference>
<keyword evidence="2" id="KW-1185">Reference proteome</keyword>
<name>A0ABV7YQN8_9ACTN</name>
<evidence type="ECO:0000313" key="2">
    <source>
        <dbReference type="Proteomes" id="UP001595699"/>
    </source>
</evidence>
<proteinExistence type="predicted"/>
<protein>
    <recommendedName>
        <fullName evidence="3">DUF2470 domain-containing protein</fullName>
    </recommendedName>
</protein>
<evidence type="ECO:0008006" key="3">
    <source>
        <dbReference type="Google" id="ProtNLM"/>
    </source>
</evidence>
<accession>A0ABV7YQN8</accession>
<gene>
    <name evidence="1" type="ORF">ACFOUW_37125</name>
</gene>
<comment type="caution">
    <text evidence="1">The sequence shown here is derived from an EMBL/GenBank/DDBJ whole genome shotgun (WGS) entry which is preliminary data.</text>
</comment>
<reference evidence="2" key="1">
    <citation type="journal article" date="2019" name="Int. J. Syst. Evol. Microbiol.">
        <title>The Global Catalogue of Microorganisms (GCM) 10K type strain sequencing project: providing services to taxonomists for standard genome sequencing and annotation.</title>
        <authorList>
            <consortium name="The Broad Institute Genomics Platform"/>
            <consortium name="The Broad Institute Genome Sequencing Center for Infectious Disease"/>
            <person name="Wu L."/>
            <person name="Ma J."/>
        </authorList>
    </citation>
    <scope>NUCLEOTIDE SEQUENCE [LARGE SCALE GENOMIC DNA]</scope>
    <source>
        <strain evidence="2">CGMCC 4.7241</strain>
    </source>
</reference>
<dbReference type="EMBL" id="JBHRZH010000055">
    <property type="protein sequence ID" value="MFC3766499.1"/>
    <property type="molecule type" value="Genomic_DNA"/>
</dbReference>
<sequence>MDTGTFDFDGPLRAAREAQALGARLRSMPRYLGEYEGRDANRVVTAVVGPTGALERVEVADSWRTRLDPVDFPAAVAAAAAAAEEAHSEAYGDALTRAFDSPGSASADDAAFRTLGLDPSELFTSDLDLAMDRLRRLAALADEAVAAADAAARTENPGPPGDALGIGERGMVELRLHPGGGLAGCEIDLSWLGRCPHWMLADELATALAGAHRSHEAARAEGMLR</sequence>
<dbReference type="RefSeq" id="WP_205121896.1">
    <property type="nucleotide sequence ID" value="NZ_JAFBCM010000001.1"/>
</dbReference>